<evidence type="ECO:0000259" key="1">
    <source>
        <dbReference type="Pfam" id="PF06985"/>
    </source>
</evidence>
<dbReference type="PANTHER" id="PTHR33112">
    <property type="entry name" value="DOMAIN PROTEIN, PUTATIVE-RELATED"/>
    <property type="match status" value="1"/>
</dbReference>
<feature type="domain" description="Heterokaryon incompatibility" evidence="1">
    <location>
        <begin position="58"/>
        <end position="212"/>
    </location>
</feature>
<dbReference type="AlphaFoldDB" id="A0A364MZD3"/>
<proteinExistence type="predicted"/>
<dbReference type="InterPro" id="IPR010730">
    <property type="entry name" value="HET"/>
</dbReference>
<name>A0A364MZD3_STELY</name>
<keyword evidence="3" id="KW-1185">Reference proteome</keyword>
<accession>A0A364MZD3</accession>
<dbReference type="OrthoDB" id="3486565at2759"/>
<protein>
    <submittedName>
        <fullName evidence="2">Het domain-containing protein</fullName>
    </submittedName>
</protein>
<evidence type="ECO:0000313" key="2">
    <source>
        <dbReference type="EMBL" id="RAR07848.1"/>
    </source>
</evidence>
<organism evidence="2 3">
    <name type="scientific">Stemphylium lycopersici</name>
    <name type="common">Tomato gray leaf spot disease fungus</name>
    <name type="synonym">Thyrospora lycopersici</name>
    <dbReference type="NCBI Taxonomy" id="183478"/>
    <lineage>
        <taxon>Eukaryota</taxon>
        <taxon>Fungi</taxon>
        <taxon>Dikarya</taxon>
        <taxon>Ascomycota</taxon>
        <taxon>Pezizomycotina</taxon>
        <taxon>Dothideomycetes</taxon>
        <taxon>Pleosporomycetidae</taxon>
        <taxon>Pleosporales</taxon>
        <taxon>Pleosporineae</taxon>
        <taxon>Pleosporaceae</taxon>
        <taxon>Stemphylium</taxon>
    </lineage>
</organism>
<comment type="caution">
    <text evidence="2">The sequence shown here is derived from an EMBL/GenBank/DDBJ whole genome shotgun (WGS) entry which is preliminary data.</text>
</comment>
<gene>
    <name evidence="2" type="ORF">DDE83_006266</name>
</gene>
<dbReference type="EMBL" id="QGDH01000094">
    <property type="protein sequence ID" value="RAR07848.1"/>
    <property type="molecule type" value="Genomic_DNA"/>
</dbReference>
<sequence length="539" mass="59672">MALATMKGWIARCITDHCAPESLCDSPRQPELPTRVVNVGLHNGGVRIVETKGARANYLCLSHCWGREQIVTTTKSSFEERKAGIEWGELSKTFQDAIALTRSLGFEYIWIDSLCIIQDDAADWAFESARMASVYSNGYLTIAATRSSSGSGGLYVHTPDVKVSGVLPNGEEYCLFFREKIDHHVDAGFETGELTATETHYPLLSRAWVYQERMLSTRVIHFGKYEMFFECKSSIDCECGSLGNHGTGSETPAALIKLELADNLSNYGATNNKRILESVRYQSARLWRTMVCCYTALSLTKSKDRLPAIGGLARQMHSRRGSKYLAGLWQDSLQDDLLWEVYTVPRLKKPRPYPHNAPTWSWASVETFVGYSDVIVFTNVQESVAEEREPFEHFARTEACTVEKSTVDEFGSIKHGSLTITGLVVEATLESEMKPDSEGAYLTYYASVSGGKLPIASDYLLDHAGPGQILTGSPVCLLRMSLLQVGKKHRLFLLVLRRSLSIPGAFERIGTSTVTDDVGSVDSSGATYGFSRLHTVVIV</sequence>
<evidence type="ECO:0000313" key="3">
    <source>
        <dbReference type="Proteomes" id="UP000249619"/>
    </source>
</evidence>
<dbReference type="Pfam" id="PF06985">
    <property type="entry name" value="HET"/>
    <property type="match status" value="1"/>
</dbReference>
<reference evidence="3" key="1">
    <citation type="submission" date="2018-05" db="EMBL/GenBank/DDBJ databases">
        <title>Draft genome sequence of Stemphylium lycopersici strain CIDEFI 213.</title>
        <authorList>
            <person name="Medina R."/>
            <person name="Franco M.E.E."/>
            <person name="Lucentini C.G."/>
            <person name="Saparrat M.C.N."/>
            <person name="Balatti P.A."/>
        </authorList>
    </citation>
    <scope>NUCLEOTIDE SEQUENCE [LARGE SCALE GENOMIC DNA]</scope>
    <source>
        <strain evidence="3">CIDEFI 213</strain>
    </source>
</reference>
<dbReference type="Proteomes" id="UP000249619">
    <property type="component" value="Unassembled WGS sequence"/>
</dbReference>
<dbReference type="PANTHER" id="PTHR33112:SF13">
    <property type="entry name" value="HETEROKARYON INCOMPATIBILITY DOMAIN-CONTAINING PROTEIN"/>
    <property type="match status" value="1"/>
</dbReference>